<dbReference type="Gene3D" id="3.30.70.1230">
    <property type="entry name" value="Nucleotide cyclase"/>
    <property type="match status" value="2"/>
</dbReference>
<evidence type="ECO:0000256" key="7">
    <source>
        <dbReference type="SAM" id="MobiDB-lite"/>
    </source>
</evidence>
<dbReference type="GO" id="GO:0004383">
    <property type="term" value="F:guanylate cyclase activity"/>
    <property type="evidence" value="ECO:0007669"/>
    <property type="project" value="TreeGrafter"/>
</dbReference>
<evidence type="ECO:0000256" key="5">
    <source>
        <dbReference type="ARBA" id="ARBA00023136"/>
    </source>
</evidence>
<dbReference type="GO" id="GO:0005886">
    <property type="term" value="C:plasma membrane"/>
    <property type="evidence" value="ECO:0007669"/>
    <property type="project" value="TreeGrafter"/>
</dbReference>
<evidence type="ECO:0000256" key="3">
    <source>
        <dbReference type="ARBA" id="ARBA00022741"/>
    </source>
</evidence>
<accession>A0AAV4G744</accession>
<reference evidence="9 10" key="1">
    <citation type="journal article" date="2021" name="Elife">
        <title>Chloroplast acquisition without the gene transfer in kleptoplastic sea slugs, Plakobranchus ocellatus.</title>
        <authorList>
            <person name="Maeda T."/>
            <person name="Takahashi S."/>
            <person name="Yoshida T."/>
            <person name="Shimamura S."/>
            <person name="Takaki Y."/>
            <person name="Nagai Y."/>
            <person name="Toyoda A."/>
            <person name="Suzuki Y."/>
            <person name="Arimoto A."/>
            <person name="Ishii H."/>
            <person name="Satoh N."/>
            <person name="Nishiyama T."/>
            <person name="Hasebe M."/>
            <person name="Maruyama T."/>
            <person name="Minagawa J."/>
            <person name="Obokata J."/>
            <person name="Shigenobu S."/>
        </authorList>
    </citation>
    <scope>NUCLEOTIDE SEQUENCE [LARGE SCALE GENOMIC DNA]</scope>
</reference>
<feature type="compositionally biased region" description="Basic and acidic residues" evidence="7">
    <location>
        <begin position="297"/>
        <end position="314"/>
    </location>
</feature>
<dbReference type="GO" id="GO:0001653">
    <property type="term" value="F:peptide receptor activity"/>
    <property type="evidence" value="ECO:0007669"/>
    <property type="project" value="TreeGrafter"/>
</dbReference>
<dbReference type="PANTHER" id="PTHR11920:SF501">
    <property type="entry name" value="GUANYLATE CYCLASE 32E"/>
    <property type="match status" value="1"/>
</dbReference>
<keyword evidence="2" id="KW-0812">Transmembrane</keyword>
<keyword evidence="9" id="KW-0675">Receptor</keyword>
<dbReference type="EMBL" id="BMAT01008245">
    <property type="protein sequence ID" value="GFR81001.1"/>
    <property type="molecule type" value="Genomic_DNA"/>
</dbReference>
<evidence type="ECO:0000256" key="4">
    <source>
        <dbReference type="ARBA" id="ARBA00022989"/>
    </source>
</evidence>
<feature type="compositionally biased region" description="Low complexity" evidence="7">
    <location>
        <begin position="245"/>
        <end position="267"/>
    </location>
</feature>
<dbReference type="Pfam" id="PF00211">
    <property type="entry name" value="Guanylate_cyc"/>
    <property type="match status" value="1"/>
</dbReference>
<evidence type="ECO:0000256" key="2">
    <source>
        <dbReference type="ARBA" id="ARBA00022692"/>
    </source>
</evidence>
<dbReference type="PANTHER" id="PTHR11920">
    <property type="entry name" value="GUANYLYL CYCLASE"/>
    <property type="match status" value="1"/>
</dbReference>
<dbReference type="CDD" id="cd07302">
    <property type="entry name" value="CHD"/>
    <property type="match status" value="1"/>
</dbReference>
<gene>
    <name evidence="9" type="ORF">ElyMa_004059200</name>
</gene>
<dbReference type="Proteomes" id="UP000762676">
    <property type="component" value="Unassembled WGS sequence"/>
</dbReference>
<keyword evidence="3" id="KW-0547">Nucleotide-binding</keyword>
<comment type="caution">
    <text evidence="9">The sequence shown here is derived from an EMBL/GenBank/DDBJ whole genome shotgun (WGS) entry which is preliminary data.</text>
</comment>
<dbReference type="AlphaFoldDB" id="A0AAV4G744"/>
<dbReference type="GO" id="GO:0007168">
    <property type="term" value="P:receptor guanylyl cyclase signaling pathway"/>
    <property type="evidence" value="ECO:0007669"/>
    <property type="project" value="TreeGrafter"/>
</dbReference>
<dbReference type="SMART" id="SM00044">
    <property type="entry name" value="CYCc"/>
    <property type="match status" value="1"/>
</dbReference>
<dbReference type="InterPro" id="IPR050401">
    <property type="entry name" value="Cyclic_nucleotide_synthase"/>
</dbReference>
<evidence type="ECO:0000256" key="6">
    <source>
        <dbReference type="ARBA" id="ARBA00023239"/>
    </source>
</evidence>
<protein>
    <submittedName>
        <fullName evidence="9">Guanylate cyclase A/atrial natriuretic peptide receptor</fullName>
    </submittedName>
</protein>
<organism evidence="9 10">
    <name type="scientific">Elysia marginata</name>
    <dbReference type="NCBI Taxonomy" id="1093978"/>
    <lineage>
        <taxon>Eukaryota</taxon>
        <taxon>Metazoa</taxon>
        <taxon>Spiralia</taxon>
        <taxon>Lophotrochozoa</taxon>
        <taxon>Mollusca</taxon>
        <taxon>Gastropoda</taxon>
        <taxon>Heterobranchia</taxon>
        <taxon>Euthyneura</taxon>
        <taxon>Panpulmonata</taxon>
        <taxon>Sacoglossa</taxon>
        <taxon>Placobranchoidea</taxon>
        <taxon>Plakobranchidae</taxon>
        <taxon>Elysia</taxon>
    </lineage>
</organism>
<dbReference type="GO" id="GO:0035556">
    <property type="term" value="P:intracellular signal transduction"/>
    <property type="evidence" value="ECO:0007669"/>
    <property type="project" value="InterPro"/>
</dbReference>
<keyword evidence="6" id="KW-0456">Lyase</keyword>
<feature type="region of interest" description="Disordered" evidence="7">
    <location>
        <begin position="192"/>
        <end position="326"/>
    </location>
</feature>
<evidence type="ECO:0000256" key="1">
    <source>
        <dbReference type="ARBA" id="ARBA00004370"/>
    </source>
</evidence>
<sequence>MQSFLRSVADCLKRQIEVKPETFQSATVYFSDIQGFTDLCSVSEPLEIVNFLNEVYYRFDSVLERYNVYKVETIGDAYVVCSGVPIPVQNHATEMAMCALHLVNISANLKVAHKPQHHFLMRIGLHCAGHIQISEQCKAVLEKDPDYILEAREPIFVKGKGTLQTYFLKGKIGFNPADSFLSLSSVSATSVRDQGKHVQPMNGGGGLKQQQQQQQHESSSLSQLPQQQQQQQSPRQLQTVRPMPQQQQQLQQQGQKETAPEQEQTPQEEVKGNQTEILLDPTALSSQEFESLMLLDSPDRKIKAPSSDDSKEGADVTEVLPNVCVD</sequence>
<dbReference type="InterPro" id="IPR029787">
    <property type="entry name" value="Nucleotide_cyclase"/>
</dbReference>
<keyword evidence="5" id="KW-0472">Membrane</keyword>
<feature type="domain" description="Guanylate cyclase" evidence="8">
    <location>
        <begin position="27"/>
        <end position="126"/>
    </location>
</feature>
<comment type="subcellular location">
    <subcellularLocation>
        <location evidence="1">Membrane</location>
    </subcellularLocation>
</comment>
<dbReference type="InterPro" id="IPR001054">
    <property type="entry name" value="A/G_cyclase"/>
</dbReference>
<dbReference type="GO" id="GO:0004016">
    <property type="term" value="F:adenylate cyclase activity"/>
    <property type="evidence" value="ECO:0007669"/>
    <property type="project" value="TreeGrafter"/>
</dbReference>
<proteinExistence type="predicted"/>
<keyword evidence="4" id="KW-1133">Transmembrane helix</keyword>
<evidence type="ECO:0000259" key="8">
    <source>
        <dbReference type="PROSITE" id="PS50125"/>
    </source>
</evidence>
<dbReference type="PROSITE" id="PS50125">
    <property type="entry name" value="GUANYLATE_CYCLASE_2"/>
    <property type="match status" value="1"/>
</dbReference>
<feature type="compositionally biased region" description="Low complexity" evidence="7">
    <location>
        <begin position="209"/>
        <end position="238"/>
    </location>
</feature>
<keyword evidence="10" id="KW-1185">Reference proteome</keyword>
<name>A0AAV4G744_9GAST</name>
<dbReference type="SUPFAM" id="SSF55073">
    <property type="entry name" value="Nucleotide cyclase"/>
    <property type="match status" value="1"/>
</dbReference>
<evidence type="ECO:0000313" key="9">
    <source>
        <dbReference type="EMBL" id="GFR81001.1"/>
    </source>
</evidence>
<evidence type="ECO:0000313" key="10">
    <source>
        <dbReference type="Proteomes" id="UP000762676"/>
    </source>
</evidence>
<dbReference type="GO" id="GO:0000166">
    <property type="term" value="F:nucleotide binding"/>
    <property type="evidence" value="ECO:0007669"/>
    <property type="project" value="UniProtKB-KW"/>
</dbReference>